<dbReference type="Proteomes" id="UP000323274">
    <property type="component" value="Unassembled WGS sequence"/>
</dbReference>
<evidence type="ECO:0000313" key="2">
    <source>
        <dbReference type="Proteomes" id="UP000323274"/>
    </source>
</evidence>
<sequence>MNYLIGIIFIALIGYIFEQRRHIKFLEQVNHNQETHDVMTAHQLELTRNKVDMLELTLNTIGYNVERFEASDFTKREPSQEQLQEIWAEYQQLERKSRSAQVKFEAELELRGVE</sequence>
<comment type="caution">
    <text evidence="1">The sequence shown here is derived from an EMBL/GenBank/DDBJ whole genome shotgun (WGS) entry which is preliminary data.</text>
</comment>
<accession>A0A5A5U307</accession>
<name>A0A5A5U307_LEUCI</name>
<dbReference type="RefSeq" id="WP_004908207.1">
    <property type="nucleotide sequence ID" value="NZ_BJJW01000010.1"/>
</dbReference>
<organism evidence="1 2">
    <name type="scientific">Leuconostoc citreum</name>
    <dbReference type="NCBI Taxonomy" id="33964"/>
    <lineage>
        <taxon>Bacteria</taxon>
        <taxon>Bacillati</taxon>
        <taxon>Bacillota</taxon>
        <taxon>Bacilli</taxon>
        <taxon>Lactobacillales</taxon>
        <taxon>Lactobacillaceae</taxon>
        <taxon>Leuconostoc</taxon>
    </lineage>
</organism>
<protein>
    <submittedName>
        <fullName evidence="1">Uncharacterized protein</fullName>
    </submittedName>
</protein>
<proteinExistence type="predicted"/>
<evidence type="ECO:0000313" key="1">
    <source>
        <dbReference type="EMBL" id="GDZ84325.1"/>
    </source>
</evidence>
<reference evidence="1 2" key="1">
    <citation type="submission" date="2019-04" db="EMBL/GenBank/DDBJ databases">
        <title>A pseudo-fructophilic Leuconostoc citreum strain F192-5 isolated from peel of satsuma mandarin: the first report for isolation and characterization of strain-dependent fructophilic-like characteristics.</title>
        <authorList>
            <person name="Maeno S."/>
            <person name="Tanizawa Y."/>
            <person name="Kajikawa A."/>
            <person name="Kanesaki Y."/>
            <person name="Kubota E."/>
            <person name="Arita M."/>
            <person name="Leon D."/>
            <person name="Endo A."/>
        </authorList>
    </citation>
    <scope>NUCLEOTIDE SEQUENCE [LARGE SCALE GENOMIC DNA]</scope>
    <source>
        <strain evidence="1 2">F192-5</strain>
    </source>
</reference>
<dbReference type="OMA" id="FEQHRRI"/>
<dbReference type="EMBL" id="BJJW01000010">
    <property type="protein sequence ID" value="GDZ84325.1"/>
    <property type="molecule type" value="Genomic_DNA"/>
</dbReference>
<dbReference type="AlphaFoldDB" id="A0A5A5U307"/>
<gene>
    <name evidence="1" type="ORF">LCIT_15670</name>
</gene>